<evidence type="ECO:0000313" key="4">
    <source>
        <dbReference type="EMBL" id="WFD09190.1"/>
    </source>
</evidence>
<sequence length="191" mass="22155">MKFLIINASPRKGKNCYIISDYVADILYDNDIEYEMINIWDMDIEYCNACGYCDKTGVCHKTDDMSHMYKKFDESDGTILISPVYFDGVPAKLKSLIDRTQSFFASKYILKRPSIDRNKKRLGMFIHVGGSKPYKTQFMGGQITVDFLFKSINTKLIHNYYISNTDDVDLKNNDLYKEDIKKLIIDLKNKG</sequence>
<organism evidence="4 5">
    <name type="scientific">Tepidibacter hydrothermalis</name>
    <dbReference type="NCBI Taxonomy" id="3036126"/>
    <lineage>
        <taxon>Bacteria</taxon>
        <taxon>Bacillati</taxon>
        <taxon>Bacillota</taxon>
        <taxon>Clostridia</taxon>
        <taxon>Peptostreptococcales</taxon>
        <taxon>Peptostreptococcaceae</taxon>
        <taxon>Tepidibacter</taxon>
    </lineage>
</organism>
<reference evidence="4 5" key="1">
    <citation type="submission" date="2023-03" db="EMBL/GenBank/DDBJ databases">
        <title>Complete genome sequence of Tepidibacter sp. SWIR-1, isolated from a deep-sea hydrothermal vent.</title>
        <authorList>
            <person name="Li X."/>
        </authorList>
    </citation>
    <scope>NUCLEOTIDE SEQUENCE [LARGE SCALE GENOMIC DNA]</scope>
    <source>
        <strain evidence="4 5">SWIR-1</strain>
    </source>
</reference>
<dbReference type="Pfam" id="PF03358">
    <property type="entry name" value="FMN_red"/>
    <property type="match status" value="1"/>
</dbReference>
<dbReference type="EMBL" id="CP120733">
    <property type="protein sequence ID" value="WFD09190.1"/>
    <property type="molecule type" value="Genomic_DNA"/>
</dbReference>
<dbReference type="Gene3D" id="3.40.50.360">
    <property type="match status" value="1"/>
</dbReference>
<dbReference type="Proteomes" id="UP001222800">
    <property type="component" value="Chromosome"/>
</dbReference>
<evidence type="ECO:0000256" key="1">
    <source>
        <dbReference type="ARBA" id="ARBA00022630"/>
    </source>
</evidence>
<protein>
    <submittedName>
        <fullName evidence="4">Flavodoxin family protein</fullName>
    </submittedName>
</protein>
<evidence type="ECO:0000256" key="2">
    <source>
        <dbReference type="ARBA" id="ARBA00022643"/>
    </source>
</evidence>
<evidence type="ECO:0000313" key="5">
    <source>
        <dbReference type="Proteomes" id="UP001222800"/>
    </source>
</evidence>
<name>A0ABY8EBB9_9FIRM</name>
<keyword evidence="5" id="KW-1185">Reference proteome</keyword>
<gene>
    <name evidence="4" type="ORF">P4S50_12430</name>
</gene>
<proteinExistence type="predicted"/>
<dbReference type="RefSeq" id="WP_277731111.1">
    <property type="nucleotide sequence ID" value="NZ_CP120733.1"/>
</dbReference>
<dbReference type="InterPro" id="IPR005025">
    <property type="entry name" value="FMN_Rdtase-like_dom"/>
</dbReference>
<dbReference type="SUPFAM" id="SSF52218">
    <property type="entry name" value="Flavoproteins"/>
    <property type="match status" value="1"/>
</dbReference>
<keyword evidence="1" id="KW-0285">Flavoprotein</keyword>
<feature type="domain" description="NADPH-dependent FMN reductase-like" evidence="3">
    <location>
        <begin position="1"/>
        <end position="110"/>
    </location>
</feature>
<accession>A0ABY8EBB9</accession>
<dbReference type="PANTHER" id="PTHR43278">
    <property type="entry name" value="NAD(P)H-DEPENDENT FMN-CONTAINING OXIDOREDUCTASE YWQN-RELATED"/>
    <property type="match status" value="1"/>
</dbReference>
<dbReference type="InterPro" id="IPR029039">
    <property type="entry name" value="Flavoprotein-like_sf"/>
</dbReference>
<evidence type="ECO:0000259" key="3">
    <source>
        <dbReference type="Pfam" id="PF03358"/>
    </source>
</evidence>
<dbReference type="InterPro" id="IPR051796">
    <property type="entry name" value="ISF_SsuE-like"/>
</dbReference>
<keyword evidence="2" id="KW-0288">FMN</keyword>
<dbReference type="PANTHER" id="PTHR43278:SF4">
    <property type="entry name" value="NAD(P)H-DEPENDENT FMN-CONTAINING OXIDOREDUCTASE YWQN-RELATED"/>
    <property type="match status" value="1"/>
</dbReference>